<dbReference type="InterPro" id="IPR052081">
    <property type="entry name" value="Dispatched_Hh_regulator"/>
</dbReference>
<feature type="transmembrane region" description="Helical" evidence="7">
    <location>
        <begin position="285"/>
        <end position="307"/>
    </location>
</feature>
<dbReference type="InterPro" id="IPR053958">
    <property type="entry name" value="HMGCR/SNAP/NPC1-like_SSD"/>
</dbReference>
<keyword evidence="3 7" id="KW-1133">Transmembrane helix</keyword>
<feature type="transmembrane region" description="Helical" evidence="7">
    <location>
        <begin position="464"/>
        <end position="488"/>
    </location>
</feature>
<keyword evidence="4 7" id="KW-0472">Membrane</keyword>
<keyword evidence="5" id="KW-0325">Glycoprotein</keyword>
<dbReference type="HOGENOM" id="CLU_004076_0_1_1"/>
<dbReference type="EMBL" id="AMQN01003301">
    <property type="status" value="NOT_ANNOTATED_CDS"/>
    <property type="molecule type" value="Genomic_DNA"/>
</dbReference>
<feature type="transmembrane region" description="Helical" evidence="7">
    <location>
        <begin position="341"/>
        <end position="367"/>
    </location>
</feature>
<feature type="domain" description="SSD" evidence="8">
    <location>
        <begin position="810"/>
        <end position="935"/>
    </location>
</feature>
<proteinExistence type="inferred from homology"/>
<dbReference type="STRING" id="283909.R7T6V9"/>
<evidence type="ECO:0000256" key="3">
    <source>
        <dbReference type="ARBA" id="ARBA00022989"/>
    </source>
</evidence>
<dbReference type="Gene3D" id="1.20.1640.10">
    <property type="entry name" value="Multidrug efflux transporter AcrB transmembrane domain"/>
    <property type="match status" value="2"/>
</dbReference>
<dbReference type="GO" id="GO:0016020">
    <property type="term" value="C:membrane"/>
    <property type="evidence" value="ECO:0007669"/>
    <property type="project" value="UniProtKB-SubCell"/>
</dbReference>
<evidence type="ECO:0000256" key="5">
    <source>
        <dbReference type="ARBA" id="ARBA00023180"/>
    </source>
</evidence>
<evidence type="ECO:0000313" key="11">
    <source>
        <dbReference type="Proteomes" id="UP000014760"/>
    </source>
</evidence>
<gene>
    <name evidence="9" type="ORF">CAPTEDRAFT_194471</name>
</gene>
<evidence type="ECO:0000256" key="1">
    <source>
        <dbReference type="ARBA" id="ARBA00004141"/>
    </source>
</evidence>
<dbReference type="PANTHER" id="PTHR45951">
    <property type="entry name" value="PROTEIN DISPATCHED-RELATED"/>
    <property type="match status" value="1"/>
</dbReference>
<feature type="transmembrane region" description="Helical" evidence="7">
    <location>
        <begin position="539"/>
        <end position="559"/>
    </location>
</feature>
<evidence type="ECO:0000256" key="2">
    <source>
        <dbReference type="ARBA" id="ARBA00022692"/>
    </source>
</evidence>
<dbReference type="SUPFAM" id="SSF82866">
    <property type="entry name" value="Multidrug efflux transporter AcrB transmembrane domain"/>
    <property type="match status" value="2"/>
</dbReference>
<dbReference type="OMA" id="MPVTIVW"/>
<evidence type="ECO:0000313" key="10">
    <source>
        <dbReference type="EnsemblMetazoa" id="CapteP194471"/>
    </source>
</evidence>
<dbReference type="InterPro" id="IPR000731">
    <property type="entry name" value="SSD"/>
</dbReference>
<feature type="transmembrane region" description="Helical" evidence="7">
    <location>
        <begin position="314"/>
        <end position="335"/>
    </location>
</feature>
<evidence type="ECO:0000256" key="4">
    <source>
        <dbReference type="ARBA" id="ARBA00023136"/>
    </source>
</evidence>
<feature type="transmembrane region" description="Helical" evidence="7">
    <location>
        <begin position="787"/>
        <end position="806"/>
    </location>
</feature>
<dbReference type="AlphaFoldDB" id="R7T6V9"/>
<dbReference type="EnsemblMetazoa" id="CapteT194471">
    <property type="protein sequence ID" value="CapteP194471"/>
    <property type="gene ID" value="CapteG194471"/>
</dbReference>
<keyword evidence="2 7" id="KW-0812">Transmembrane</keyword>
<protein>
    <recommendedName>
        <fullName evidence="8">SSD domain-containing protein</fullName>
    </recommendedName>
</protein>
<dbReference type="PROSITE" id="PS50156">
    <property type="entry name" value="SSD"/>
    <property type="match status" value="2"/>
</dbReference>
<dbReference type="GO" id="GO:0022857">
    <property type="term" value="F:transmembrane transporter activity"/>
    <property type="evidence" value="ECO:0007669"/>
    <property type="project" value="TreeGrafter"/>
</dbReference>
<dbReference type="OrthoDB" id="193905at2759"/>
<keyword evidence="11" id="KW-1185">Reference proteome</keyword>
<dbReference type="PANTHER" id="PTHR45951:SF3">
    <property type="entry name" value="PROTEIN DISPATCHED"/>
    <property type="match status" value="1"/>
</dbReference>
<dbReference type="Proteomes" id="UP000014760">
    <property type="component" value="Unassembled WGS sequence"/>
</dbReference>
<dbReference type="EMBL" id="KB311498">
    <property type="protein sequence ID" value="ELT89133.1"/>
    <property type="molecule type" value="Genomic_DNA"/>
</dbReference>
<evidence type="ECO:0000256" key="6">
    <source>
        <dbReference type="ARBA" id="ARBA00038046"/>
    </source>
</evidence>
<feature type="transmembrane region" description="Helical" evidence="7">
    <location>
        <begin position="812"/>
        <end position="834"/>
    </location>
</feature>
<comment type="subcellular location">
    <subcellularLocation>
        <location evidence="1">Membrane</location>
        <topology evidence="1">Multi-pass membrane protein</topology>
    </subcellularLocation>
</comment>
<reference evidence="9 11" key="2">
    <citation type="journal article" date="2013" name="Nature">
        <title>Insights into bilaterian evolution from three spiralian genomes.</title>
        <authorList>
            <person name="Simakov O."/>
            <person name="Marletaz F."/>
            <person name="Cho S.J."/>
            <person name="Edsinger-Gonzales E."/>
            <person name="Havlak P."/>
            <person name="Hellsten U."/>
            <person name="Kuo D.H."/>
            <person name="Larsson T."/>
            <person name="Lv J."/>
            <person name="Arendt D."/>
            <person name="Savage R."/>
            <person name="Osoegawa K."/>
            <person name="de Jong P."/>
            <person name="Grimwood J."/>
            <person name="Chapman J.A."/>
            <person name="Shapiro H."/>
            <person name="Aerts A."/>
            <person name="Otillar R.P."/>
            <person name="Terry A.Y."/>
            <person name="Boore J.L."/>
            <person name="Grigoriev I.V."/>
            <person name="Lindberg D.R."/>
            <person name="Seaver E.C."/>
            <person name="Weisblat D.A."/>
            <person name="Putnam N.H."/>
            <person name="Rokhsar D.S."/>
        </authorList>
    </citation>
    <scope>NUCLEOTIDE SEQUENCE</scope>
    <source>
        <strain evidence="9 11">I ESC-2004</strain>
    </source>
</reference>
<evidence type="ECO:0000256" key="7">
    <source>
        <dbReference type="SAM" id="Phobius"/>
    </source>
</evidence>
<reference evidence="10" key="3">
    <citation type="submission" date="2015-06" db="UniProtKB">
        <authorList>
            <consortium name="EnsemblMetazoa"/>
        </authorList>
    </citation>
    <scope>IDENTIFICATION</scope>
</reference>
<feature type="transmembrane region" description="Helical" evidence="7">
    <location>
        <begin position="912"/>
        <end position="932"/>
    </location>
</feature>
<feature type="transmembrane region" description="Helical" evidence="7">
    <location>
        <begin position="881"/>
        <end position="900"/>
    </location>
</feature>
<evidence type="ECO:0000313" key="9">
    <source>
        <dbReference type="EMBL" id="ELT89133.1"/>
    </source>
</evidence>
<accession>R7T6V9</accession>
<name>R7T6V9_CAPTE</name>
<dbReference type="GO" id="GO:0007224">
    <property type="term" value="P:smoothened signaling pathway"/>
    <property type="evidence" value="ECO:0007669"/>
    <property type="project" value="TreeGrafter"/>
</dbReference>
<feature type="domain" description="SSD" evidence="8">
    <location>
        <begin position="312"/>
        <end position="494"/>
    </location>
</feature>
<sequence>MMQRHPIVVLLGTLATVTICTGIAIGLEYGPSYIAKCFEDPIKGFEVRGTKMSGQLLQTAAFTAALQSGSLTDRPSLTIPDQDATTIERKKRSKTQCRDLTTPCTESTCNFFAIKSSTSNTNLLSLENLQNICQAKASLKTELCPESVFTIADAVASYNQKNCSYISQADVDNIVEALRICLSPYVAGQFGPTCDQNTCPHLPAPCNRAASSLYAIYFYFTNVDFREQLNTTNDGATLIESMIVETGSLEGMDAYNDLSSDNFELGNGIKVQSISLGLAVYEDTFAYYLGTDMIFFALAMAVIMFIMFLYLRSLLMVVGTVTSIVFAFIVAYLLYHYVFRFTFFPFLNVLSLLVLIAVGADDVFVFYDAWQTAKQHYYSQNPSTEPAGVENPAFSDLETAPHTAVNHSGSQSQLAPAAQKPHSFSVILSEFVMPEAFGHAIRSILVTSLTTAAAFASNYSSKIVVIRCFGIMGMSCILVNFVFMVTWIPAFVVCMELFDHNCMKVCETGSCLTSCKQCLAKVSDKIFGTIFPAMVSKAWFLWIIIFVAIGIWGIVLVFVTPTLQMPTSADLQLFPDSNPFEKFRKTSEAYDFVRSKSRETMHILFLFGVSDDDNSDHIDPNSKATLQFVPVSFSSQASQISLQSFCHELKLQSWIDPNYRYIPCLFDTYFHQLQKPCDSNYPRQCCNLSTHEIHDAFDDCFSHYVTQIEPLTRYGTPVYEINTNEMKAFYYSVQTTFVETNVYDDMKQWVDTLYNFTASNMGELNSGYFSGNFIFYALQDQLGSGTWISLGISLGLSMIIMLITTLNVLITIYAIFCIALSIFATIGVLILMGWELSIVESAILTLAVGLSIDFTIHYGVAYVQSSKEAQSERVKESFQRVGSSVTMAGLTTFVAGAMIMPSHILAYRQLGTFLMLVMAIAWFFATFLFQAMSSVLGPKKNFLQLTCCKKSQKTDQHTQNQQLAASDFDQNSKSGNSSYVSHVTDQHNGGTVAIQGLPNQGFI</sequence>
<evidence type="ECO:0000259" key="8">
    <source>
        <dbReference type="PROSITE" id="PS50156"/>
    </source>
</evidence>
<comment type="similarity">
    <text evidence="6">Belongs to the dispatched family.</text>
</comment>
<dbReference type="Pfam" id="PF12349">
    <property type="entry name" value="Sterol-sensing"/>
    <property type="match status" value="1"/>
</dbReference>
<feature type="transmembrane region" description="Helical" evidence="7">
    <location>
        <begin position="841"/>
        <end position="861"/>
    </location>
</feature>
<organism evidence="9">
    <name type="scientific">Capitella teleta</name>
    <name type="common">Polychaete worm</name>
    <dbReference type="NCBI Taxonomy" id="283909"/>
    <lineage>
        <taxon>Eukaryota</taxon>
        <taxon>Metazoa</taxon>
        <taxon>Spiralia</taxon>
        <taxon>Lophotrochozoa</taxon>
        <taxon>Annelida</taxon>
        <taxon>Polychaeta</taxon>
        <taxon>Sedentaria</taxon>
        <taxon>Scolecida</taxon>
        <taxon>Capitellidae</taxon>
        <taxon>Capitella</taxon>
    </lineage>
</organism>
<reference evidence="11" key="1">
    <citation type="submission" date="2012-12" db="EMBL/GenBank/DDBJ databases">
        <authorList>
            <person name="Hellsten U."/>
            <person name="Grimwood J."/>
            <person name="Chapman J.A."/>
            <person name="Shapiro H."/>
            <person name="Aerts A."/>
            <person name="Otillar R.P."/>
            <person name="Terry A.Y."/>
            <person name="Boore J.L."/>
            <person name="Simakov O."/>
            <person name="Marletaz F."/>
            <person name="Cho S.-J."/>
            <person name="Edsinger-Gonzales E."/>
            <person name="Havlak P."/>
            <person name="Kuo D.-H."/>
            <person name="Larsson T."/>
            <person name="Lv J."/>
            <person name="Arendt D."/>
            <person name="Savage R."/>
            <person name="Osoegawa K."/>
            <person name="de Jong P."/>
            <person name="Lindberg D.R."/>
            <person name="Seaver E.C."/>
            <person name="Weisblat D.A."/>
            <person name="Putnam N.H."/>
            <person name="Grigoriev I.V."/>
            <person name="Rokhsar D.S."/>
        </authorList>
    </citation>
    <scope>NUCLEOTIDE SEQUENCE</scope>
    <source>
        <strain evidence="11">I ESC-2004</strain>
    </source>
</reference>